<dbReference type="RefSeq" id="WP_067547825.1">
    <property type="nucleotide sequence ID" value="NZ_CP012836.1"/>
</dbReference>
<dbReference type="OrthoDB" id="9807486at2"/>
<reference evidence="3" key="1">
    <citation type="submission" date="2015-09" db="EMBL/GenBank/DDBJ databases">
        <title>Complete sequence of Algoriphagus sp. M8-2.</title>
        <authorList>
            <person name="Shintani M."/>
        </authorList>
    </citation>
    <scope>NUCLEOTIDE SEQUENCE [LARGE SCALE GENOMIC DNA]</scope>
    <source>
        <strain evidence="3">M8-2</strain>
    </source>
</reference>
<keyword evidence="3" id="KW-1185">Reference proteome</keyword>
<dbReference type="AlphaFoldDB" id="A0A142EPT2"/>
<proteinExistence type="inferred from homology"/>
<protein>
    <submittedName>
        <fullName evidence="2">Uncharacterized protein</fullName>
    </submittedName>
</protein>
<dbReference type="SUPFAM" id="SSF143456">
    <property type="entry name" value="VC0467-like"/>
    <property type="match status" value="1"/>
</dbReference>
<reference evidence="2 3" key="2">
    <citation type="journal article" date="2016" name="Genome Announc.">
        <title>Complete Genome Sequence of Algoriphagus sp. Strain M8-2, Isolated from a Brackish Lake.</title>
        <authorList>
            <person name="Muraguchi Y."/>
            <person name="Kushimoto K."/>
            <person name="Ohtsubo Y."/>
            <person name="Suzuki T."/>
            <person name="Dohra H."/>
            <person name="Kimbara K."/>
            <person name="Shintani M."/>
        </authorList>
    </citation>
    <scope>NUCLEOTIDE SEQUENCE [LARGE SCALE GENOMIC DNA]</scope>
    <source>
        <strain evidence="2 3">M8-2</strain>
    </source>
</reference>
<accession>A0A142EPT2</accession>
<evidence type="ECO:0000256" key="1">
    <source>
        <dbReference type="ARBA" id="ARBA00009600"/>
    </source>
</evidence>
<organism evidence="2 3">
    <name type="scientific">Algoriphagus sanaruensis</name>
    <dbReference type="NCBI Taxonomy" id="1727163"/>
    <lineage>
        <taxon>Bacteria</taxon>
        <taxon>Pseudomonadati</taxon>
        <taxon>Bacteroidota</taxon>
        <taxon>Cytophagia</taxon>
        <taxon>Cytophagales</taxon>
        <taxon>Cyclobacteriaceae</taxon>
        <taxon>Algoriphagus</taxon>
    </lineage>
</organism>
<dbReference type="Gene3D" id="3.40.1740.10">
    <property type="entry name" value="VC0467-like"/>
    <property type="match status" value="1"/>
</dbReference>
<evidence type="ECO:0000313" key="2">
    <source>
        <dbReference type="EMBL" id="AMQ57137.1"/>
    </source>
</evidence>
<comment type="similarity">
    <text evidence="1">Belongs to the UPF0301 (AlgH) family.</text>
</comment>
<dbReference type="Proteomes" id="UP000073816">
    <property type="component" value="Chromosome"/>
</dbReference>
<gene>
    <name evidence="2" type="ORF">AO498_11875</name>
</gene>
<name>A0A142EPT2_9BACT</name>
<dbReference type="Pfam" id="PF02622">
    <property type="entry name" value="DUF179"/>
    <property type="match status" value="1"/>
</dbReference>
<dbReference type="PANTHER" id="PTHR30327:SF1">
    <property type="entry name" value="UPF0301 PROTEIN YQGE"/>
    <property type="match status" value="1"/>
</dbReference>
<dbReference type="STRING" id="1727163.AO498_11875"/>
<evidence type="ECO:0000313" key="3">
    <source>
        <dbReference type="Proteomes" id="UP000073816"/>
    </source>
</evidence>
<dbReference type="KEGG" id="alm:AO498_11875"/>
<dbReference type="PATRIC" id="fig|1727163.4.peg.2485"/>
<dbReference type="InterPro" id="IPR003774">
    <property type="entry name" value="AlgH-like"/>
</dbReference>
<dbReference type="EMBL" id="CP012836">
    <property type="protein sequence ID" value="AMQ57137.1"/>
    <property type="molecule type" value="Genomic_DNA"/>
</dbReference>
<sequence length="189" mass="21266">MIQPNKNIPKPGNLLISEPFLQDENFVRSVVLLCEHNSEGSFGLVLNKPSILHLEELIEELSFLEKDVFVGGPVEQNTLHFIFFHPEPLPESISIGEDIWWGGDFDSLVEALKTGQLSAEQVMFFIGYSGWGPGQLSDELEDNTWIISEEKLDANLIHDSTGNLWKSILKNMGGEFKVIANYPLDPRLN</sequence>
<dbReference type="GO" id="GO:0005829">
    <property type="term" value="C:cytosol"/>
    <property type="evidence" value="ECO:0007669"/>
    <property type="project" value="TreeGrafter"/>
</dbReference>
<dbReference type="PANTHER" id="PTHR30327">
    <property type="entry name" value="UNCHARACTERIZED PROTEIN YQGE"/>
    <property type="match status" value="1"/>
</dbReference>